<feature type="compositionally biased region" description="Basic and acidic residues" evidence="1">
    <location>
        <begin position="127"/>
        <end position="161"/>
    </location>
</feature>
<dbReference type="EMBL" id="BAAAJX010000003">
    <property type="protein sequence ID" value="GAA1492575.1"/>
    <property type="molecule type" value="Genomic_DNA"/>
</dbReference>
<dbReference type="Pfam" id="PF11298">
    <property type="entry name" value="DUF3099"/>
    <property type="match status" value="1"/>
</dbReference>
<evidence type="ECO:0008006" key="5">
    <source>
        <dbReference type="Google" id="ProtNLM"/>
    </source>
</evidence>
<keyword evidence="2" id="KW-0812">Transmembrane</keyword>
<comment type="caution">
    <text evidence="3">The sequence shown here is derived from an EMBL/GenBank/DDBJ whole genome shotgun (WGS) entry which is preliminary data.</text>
</comment>
<evidence type="ECO:0000256" key="2">
    <source>
        <dbReference type="SAM" id="Phobius"/>
    </source>
</evidence>
<dbReference type="RefSeq" id="WP_204607779.1">
    <property type="nucleotide sequence ID" value="NZ_BAAAJX010000003.1"/>
</dbReference>
<protein>
    <recommendedName>
        <fullName evidence="5">DUF3099 domain-containing protein</fullName>
    </recommendedName>
</protein>
<keyword evidence="2" id="KW-1133">Transmembrane helix</keyword>
<dbReference type="Proteomes" id="UP001501742">
    <property type="component" value="Unassembled WGS sequence"/>
</dbReference>
<feature type="transmembrane region" description="Helical" evidence="2">
    <location>
        <begin position="52"/>
        <end position="70"/>
    </location>
</feature>
<name>A0ABP4K1I6_9MICO</name>
<feature type="region of interest" description="Disordered" evidence="1">
    <location>
        <begin position="127"/>
        <end position="171"/>
    </location>
</feature>
<organism evidence="3 4">
    <name type="scientific">Curtobacterium herbarum</name>
    <dbReference type="NCBI Taxonomy" id="150122"/>
    <lineage>
        <taxon>Bacteria</taxon>
        <taxon>Bacillati</taxon>
        <taxon>Actinomycetota</taxon>
        <taxon>Actinomycetes</taxon>
        <taxon>Micrococcales</taxon>
        <taxon>Microbacteriaceae</taxon>
        <taxon>Curtobacterium</taxon>
    </lineage>
</organism>
<accession>A0ABP4K1I6</accession>
<reference evidence="4" key="1">
    <citation type="journal article" date="2019" name="Int. J. Syst. Evol. Microbiol.">
        <title>The Global Catalogue of Microorganisms (GCM) 10K type strain sequencing project: providing services to taxonomists for standard genome sequencing and annotation.</title>
        <authorList>
            <consortium name="The Broad Institute Genomics Platform"/>
            <consortium name="The Broad Institute Genome Sequencing Center for Infectious Disease"/>
            <person name="Wu L."/>
            <person name="Ma J."/>
        </authorList>
    </citation>
    <scope>NUCLEOTIDE SEQUENCE [LARGE SCALE GENOMIC DNA]</scope>
    <source>
        <strain evidence="4">JCM 12140</strain>
    </source>
</reference>
<evidence type="ECO:0000313" key="4">
    <source>
        <dbReference type="Proteomes" id="UP001501742"/>
    </source>
</evidence>
<gene>
    <name evidence="3" type="ORF">GCM10009627_09210</name>
</gene>
<keyword evidence="4" id="KW-1185">Reference proteome</keyword>
<feature type="transmembrane region" description="Helical" evidence="2">
    <location>
        <begin position="76"/>
        <end position="98"/>
    </location>
</feature>
<proteinExistence type="predicted"/>
<evidence type="ECO:0000313" key="3">
    <source>
        <dbReference type="EMBL" id="GAA1492575.1"/>
    </source>
</evidence>
<dbReference type="InterPro" id="IPR021449">
    <property type="entry name" value="DUF3099"/>
</dbReference>
<evidence type="ECO:0000256" key="1">
    <source>
        <dbReference type="SAM" id="MobiDB-lite"/>
    </source>
</evidence>
<keyword evidence="2" id="KW-0472">Membrane</keyword>
<sequence length="171" mass="19334">MNRKNQQNPSGPRIQLQRAAPEHVIAEPMASQNITTLPDNPEIDRAHRLSRYVWQMAFRVVCFVGAVLIWSAWHSWIAVLPIVAAAVVPWVAVVLANAGNRTGGDVVRPGGAVELYDAVDPHLRDEQEDARAQAYRAEQERLRDQAQRAQEDWQRNGDRSRVWTARNGGRR</sequence>